<dbReference type="AlphaFoldDB" id="A0A5S9F5Y4"/>
<dbReference type="SUPFAM" id="SSF52540">
    <property type="entry name" value="P-loop containing nucleoside triphosphate hydrolases"/>
    <property type="match status" value="1"/>
</dbReference>
<evidence type="ECO:0000313" key="2">
    <source>
        <dbReference type="Proteomes" id="UP000326354"/>
    </source>
</evidence>
<dbReference type="KEGG" id="uam:UABAM_05525"/>
<gene>
    <name evidence="1" type="ORF">UABAM_05525</name>
</gene>
<dbReference type="EMBL" id="AP019860">
    <property type="protein sequence ID" value="BBM87122.1"/>
    <property type="molecule type" value="Genomic_DNA"/>
</dbReference>
<dbReference type="OrthoDB" id="2081291at2"/>
<reference evidence="1 2" key="1">
    <citation type="submission" date="2019-08" db="EMBL/GenBank/DDBJ databases">
        <title>Complete genome sequence of Candidatus Uab amorphum.</title>
        <authorList>
            <person name="Shiratori T."/>
            <person name="Suzuki S."/>
            <person name="Kakizawa Y."/>
            <person name="Ishida K."/>
        </authorList>
    </citation>
    <scope>NUCLEOTIDE SEQUENCE [LARGE SCALE GENOMIC DNA]</scope>
    <source>
        <strain evidence="1 2">SRT547</strain>
    </source>
</reference>
<evidence type="ECO:0000313" key="1">
    <source>
        <dbReference type="EMBL" id="BBM87122.1"/>
    </source>
</evidence>
<keyword evidence="2" id="KW-1185">Reference proteome</keyword>
<dbReference type="Proteomes" id="UP000326354">
    <property type="component" value="Chromosome"/>
</dbReference>
<organism evidence="1 2">
    <name type="scientific">Uabimicrobium amorphum</name>
    <dbReference type="NCBI Taxonomy" id="2596890"/>
    <lineage>
        <taxon>Bacteria</taxon>
        <taxon>Pseudomonadati</taxon>
        <taxon>Planctomycetota</taxon>
        <taxon>Candidatus Uabimicrobiia</taxon>
        <taxon>Candidatus Uabimicrobiales</taxon>
        <taxon>Candidatus Uabimicrobiaceae</taxon>
        <taxon>Candidatus Uabimicrobium</taxon>
    </lineage>
</organism>
<dbReference type="InterPro" id="IPR027417">
    <property type="entry name" value="P-loop_NTPase"/>
</dbReference>
<proteinExistence type="predicted"/>
<dbReference type="RefSeq" id="WP_151971150.1">
    <property type="nucleotide sequence ID" value="NZ_AP019860.1"/>
</dbReference>
<dbReference type="NCBIfam" id="NF041065">
    <property type="entry name" value="DpdH"/>
    <property type="match status" value="1"/>
</dbReference>
<protein>
    <submittedName>
        <fullName evidence="1">Uncharacterized protein</fullName>
    </submittedName>
</protein>
<accession>A0A5S9F5Y4</accession>
<name>A0A5S9F5Y4_UABAM</name>
<sequence length="995" mass="113998">MKVPPKFPNVICWNTNDRPKVMNTVALRVNKAVFQATHFPSPIRILNYETNSSMRYDEQQLLKDFLDQRCEHRFCAAVGDSGTGKSHLIRWMYNSTREAIYHSVLIPRDCANLADVLYCILRDFEGEEIDRIRKEIQWTNNISIRGAMTKILDELAFVLEPENITTSNLSFPNDEEHEIILESMPAFLRSDSIRQKLMEDKDNGIVVRLARHISATEREKRPDDEEELKWKVEDVIVDASTAEKAGEKAGELAATLLTDSDLSSLSAQILNQATSKALANLLGLRHGNLLRALSEIRRALKNENKQLLLFLEDLSITQGVDAELIESLLISTEDAGADLCILRSIIGLTNDDFARLRENIKGRIDITVNFDLTIGEKNKNGSFGQDELVDFASRYLNASRYSIEEMENFLTTKSYGDYPSFCDQVKCPNISLCHKTFGEVNGRGLYPFTPESIVRLYIDYTKSPSNEPQAFNPRKLISRIINRVLEDGESNLEYKNFPSPRMLEWFKLSSVGVNIQQELYEKYGEKTADKIRTALEIYSKNPTKPSLPSGIIQAFDFPKLSKIEITPDVHTTPKITENVGININTSVDIFDNWVNKKSVEDKDINIWRKAVYEAICSSYDWDSDTYGWFFYQFFQRSNIHFDGQHTKTKGGDIRLEIDASPKNALAIRGLVNGFGKDHKNLVFIFDFVDRCTSEVHHKIRKLAKTSGKHKPLEITTRLLSLGVLLRQKWPSEPVSQDLLLNISKTPKESIVFDDLRSASWKGLLKAYEQYGEKIIEECIFDVLTCRKGKSKETKMIDVSPILQELDASLQRIQPYKLPEQSKDWYKRTYGNLITFAKQVEKYFDKAIEEEVERCQKWLDQTLEYTGTLSIKSISEELSEALNLGIEADIFSNPKVIEISKRLKILEQVDKQIQLARKVIRGNSLIQRIQAIVSLDYTIMKESLDILNSSEQILKDGIKNLQQNLDDEGIEDPIVWKKKISQKLQELDEDLEKLEE</sequence>